<protein>
    <submittedName>
        <fullName evidence="1">Uncharacterized protein</fullName>
    </submittedName>
</protein>
<reference evidence="1 2" key="1">
    <citation type="journal article" date="2016" name="Nat. Commun.">
        <title>Thousands of microbial genomes shed light on interconnected biogeochemical processes in an aquifer system.</title>
        <authorList>
            <person name="Anantharaman K."/>
            <person name="Brown C.T."/>
            <person name="Hug L.A."/>
            <person name="Sharon I."/>
            <person name="Castelle C.J."/>
            <person name="Probst A.J."/>
            <person name="Thomas B.C."/>
            <person name="Singh A."/>
            <person name="Wilkins M.J."/>
            <person name="Karaoz U."/>
            <person name="Brodie E.L."/>
            <person name="Williams K.H."/>
            <person name="Hubbard S.S."/>
            <person name="Banfield J.F."/>
        </authorList>
    </citation>
    <scope>NUCLEOTIDE SEQUENCE [LARGE SCALE GENOMIC DNA]</scope>
</reference>
<comment type="caution">
    <text evidence="1">The sequence shown here is derived from an EMBL/GenBank/DDBJ whole genome shotgun (WGS) entry which is preliminary data.</text>
</comment>
<name>A0A1G1ZJ65_9BACT</name>
<dbReference type="AlphaFoldDB" id="A0A1G1ZJ65"/>
<dbReference type="EMBL" id="MHJG01000009">
    <property type="protein sequence ID" value="OGY64136.1"/>
    <property type="molecule type" value="Genomic_DNA"/>
</dbReference>
<organism evidence="1 2">
    <name type="scientific">Candidatus Harrisonbacteria bacterium RIFCSPHIGHO2_02_FULL_42_16</name>
    <dbReference type="NCBI Taxonomy" id="1798404"/>
    <lineage>
        <taxon>Bacteria</taxon>
        <taxon>Candidatus Harrisoniibacteriota</taxon>
    </lineage>
</organism>
<proteinExistence type="predicted"/>
<evidence type="ECO:0000313" key="1">
    <source>
        <dbReference type="EMBL" id="OGY64136.1"/>
    </source>
</evidence>
<accession>A0A1G1ZJ65</accession>
<dbReference type="Proteomes" id="UP000177960">
    <property type="component" value="Unassembled WGS sequence"/>
</dbReference>
<evidence type="ECO:0000313" key="2">
    <source>
        <dbReference type="Proteomes" id="UP000177960"/>
    </source>
</evidence>
<sequence>MKFPEFADAMEKVGFRNDEPLAPKFKLNKSDLQDLAFKDSHTKVVGFYRVISIWSEGGEVALWAQEDKSGTKLFPFQKEEVEFLVKRNKFKKN</sequence>
<gene>
    <name evidence="1" type="ORF">A3B92_01160</name>
</gene>